<feature type="signal peptide" evidence="3">
    <location>
        <begin position="1"/>
        <end position="19"/>
    </location>
</feature>
<name>A0ABD3QL81_9STRA</name>
<dbReference type="InterPro" id="IPR051063">
    <property type="entry name" value="PDI"/>
</dbReference>
<dbReference type="AlphaFoldDB" id="A0ABD3QL81"/>
<dbReference type="GO" id="GO:0005737">
    <property type="term" value="C:cytoplasm"/>
    <property type="evidence" value="ECO:0007669"/>
    <property type="project" value="UniProtKB-ARBA"/>
</dbReference>
<comment type="similarity">
    <text evidence="1">Belongs to the protein disulfide isomerase family.</text>
</comment>
<dbReference type="InterPro" id="IPR013766">
    <property type="entry name" value="Thioredoxin_domain"/>
</dbReference>
<keyword evidence="2 3" id="KW-0732">Signal</keyword>
<comment type="caution">
    <text evidence="5">The sequence shown here is derived from an EMBL/GenBank/DDBJ whole genome shotgun (WGS) entry which is preliminary data.</text>
</comment>
<dbReference type="Gene3D" id="3.40.30.10">
    <property type="entry name" value="Glutaredoxin"/>
    <property type="match status" value="1"/>
</dbReference>
<sequence length="227" mass="25990">MRLRLQCITFLVFLYRALASSDNESDGPVSAVLKLTQFNFESTVFRSGKNGMVKFYQSWCGHSIKMKRTWEQLAQLSDPSIFIASIDCGKEMDLCKSYHITTYPTFRYYVNGVEHDYDDAKSLEALRGFVDTTLAPRCNPINNISACSERGKEYGVKWIAKSNVSDGATLLQSEITRLDKMLFDPQSVTPDLLRWMRERRDILQTIQQTKLGTNENHVKKSSSDEEL</sequence>
<gene>
    <name evidence="5" type="ORF">ACHAWO_002754</name>
</gene>
<accession>A0ABD3QL81</accession>
<dbReference type="InterPro" id="IPR036249">
    <property type="entry name" value="Thioredoxin-like_sf"/>
</dbReference>
<dbReference type="PROSITE" id="PS51352">
    <property type="entry name" value="THIOREDOXIN_2"/>
    <property type="match status" value="1"/>
</dbReference>
<evidence type="ECO:0000259" key="4">
    <source>
        <dbReference type="PROSITE" id="PS51352"/>
    </source>
</evidence>
<proteinExistence type="inferred from homology"/>
<evidence type="ECO:0000313" key="6">
    <source>
        <dbReference type="Proteomes" id="UP001530400"/>
    </source>
</evidence>
<dbReference type="GO" id="GO:0012505">
    <property type="term" value="C:endomembrane system"/>
    <property type="evidence" value="ECO:0007669"/>
    <property type="project" value="UniProtKB-ARBA"/>
</dbReference>
<evidence type="ECO:0000313" key="5">
    <source>
        <dbReference type="EMBL" id="KAL3801183.1"/>
    </source>
</evidence>
<evidence type="ECO:0000256" key="1">
    <source>
        <dbReference type="ARBA" id="ARBA00006347"/>
    </source>
</evidence>
<feature type="chain" id="PRO_5044838657" description="Thioredoxin domain-containing protein" evidence="3">
    <location>
        <begin position="20"/>
        <end position="227"/>
    </location>
</feature>
<keyword evidence="6" id="KW-1185">Reference proteome</keyword>
<dbReference type="Proteomes" id="UP001530400">
    <property type="component" value="Unassembled WGS sequence"/>
</dbReference>
<dbReference type="EMBL" id="JALLPJ020000144">
    <property type="protein sequence ID" value="KAL3801183.1"/>
    <property type="molecule type" value="Genomic_DNA"/>
</dbReference>
<organism evidence="5 6">
    <name type="scientific">Cyclotella atomus</name>
    <dbReference type="NCBI Taxonomy" id="382360"/>
    <lineage>
        <taxon>Eukaryota</taxon>
        <taxon>Sar</taxon>
        <taxon>Stramenopiles</taxon>
        <taxon>Ochrophyta</taxon>
        <taxon>Bacillariophyta</taxon>
        <taxon>Coscinodiscophyceae</taxon>
        <taxon>Thalassiosirophycidae</taxon>
        <taxon>Stephanodiscales</taxon>
        <taxon>Stephanodiscaceae</taxon>
        <taxon>Cyclotella</taxon>
    </lineage>
</organism>
<dbReference type="Pfam" id="PF00085">
    <property type="entry name" value="Thioredoxin"/>
    <property type="match status" value="1"/>
</dbReference>
<feature type="domain" description="Thioredoxin" evidence="4">
    <location>
        <begin position="11"/>
        <end position="135"/>
    </location>
</feature>
<reference evidence="5 6" key="1">
    <citation type="submission" date="2024-10" db="EMBL/GenBank/DDBJ databases">
        <title>Updated reference genomes for cyclostephanoid diatoms.</title>
        <authorList>
            <person name="Roberts W.R."/>
            <person name="Alverson A.J."/>
        </authorList>
    </citation>
    <scope>NUCLEOTIDE SEQUENCE [LARGE SCALE GENOMIC DNA]</scope>
    <source>
        <strain evidence="5 6">AJA010-31</strain>
    </source>
</reference>
<evidence type="ECO:0000256" key="2">
    <source>
        <dbReference type="ARBA" id="ARBA00022729"/>
    </source>
</evidence>
<dbReference type="CDD" id="cd02961">
    <property type="entry name" value="PDI_a_family"/>
    <property type="match status" value="1"/>
</dbReference>
<protein>
    <recommendedName>
        <fullName evidence="4">Thioredoxin domain-containing protein</fullName>
    </recommendedName>
</protein>
<evidence type="ECO:0000256" key="3">
    <source>
        <dbReference type="SAM" id="SignalP"/>
    </source>
</evidence>
<dbReference type="SUPFAM" id="SSF52833">
    <property type="entry name" value="Thioredoxin-like"/>
    <property type="match status" value="1"/>
</dbReference>
<dbReference type="PANTHER" id="PTHR45672:SF3">
    <property type="entry name" value="THIOREDOXIN DOMAIN-CONTAINING PROTEIN 5"/>
    <property type="match status" value="1"/>
</dbReference>
<dbReference type="PANTHER" id="PTHR45672">
    <property type="entry name" value="PROTEIN DISULFIDE-ISOMERASE C17H9.14C-RELATED"/>
    <property type="match status" value="1"/>
</dbReference>